<reference evidence="3" key="1">
    <citation type="journal article" date="2019" name="Gigascience">
        <title>De novo genome assembly of the endangered Acer yangbiense, a plant species with extremely small populations endemic to Yunnan Province, China.</title>
        <authorList>
            <person name="Yang J."/>
            <person name="Wariss H.M."/>
            <person name="Tao L."/>
            <person name="Zhang R."/>
            <person name="Yun Q."/>
            <person name="Hollingsworth P."/>
            <person name="Dao Z."/>
            <person name="Luo G."/>
            <person name="Guo H."/>
            <person name="Ma Y."/>
            <person name="Sun W."/>
        </authorList>
    </citation>
    <scope>NUCLEOTIDE SEQUENCE [LARGE SCALE GENOMIC DNA]</scope>
    <source>
        <strain evidence="3">cv. Malutang</strain>
    </source>
</reference>
<name>A0A5C7IIC9_9ROSI</name>
<feature type="signal peptide" evidence="1">
    <location>
        <begin position="1"/>
        <end position="26"/>
    </location>
</feature>
<dbReference type="Gene3D" id="1.10.510.10">
    <property type="entry name" value="Transferase(Phosphotransferase) domain 1"/>
    <property type="match status" value="2"/>
</dbReference>
<sequence length="162" mass="17947">MLLAMSRCILFAALLGVLALAARIKGLNLTALYGYCDEGNHVGLIYEYMANGNLKEHLRADSNADGLSWEGRLRIAVESAQEGDIKNIVDQRLQGDFDINSAWKIVELAMYCVSTTSLRRPTMNHVVTVLNDCLAMEMARRNADGNELKDQNVNLSSDQLAR</sequence>
<protein>
    <recommendedName>
        <fullName evidence="4">Serine-threonine/tyrosine-protein kinase catalytic domain-containing protein</fullName>
    </recommendedName>
</protein>
<accession>A0A5C7IIC9</accession>
<dbReference type="PANTHER" id="PTHR45631:SF202">
    <property type="entry name" value="SENESCENCE-INDUCED RECEPTOR-LIKE SERINE_THREONINE-PROTEIN KINASE"/>
    <property type="match status" value="1"/>
</dbReference>
<evidence type="ECO:0000313" key="2">
    <source>
        <dbReference type="EMBL" id="TXG68744.1"/>
    </source>
</evidence>
<dbReference type="InterPro" id="IPR011009">
    <property type="entry name" value="Kinase-like_dom_sf"/>
</dbReference>
<dbReference type="AlphaFoldDB" id="A0A5C7IIC9"/>
<dbReference type="PANTHER" id="PTHR45631">
    <property type="entry name" value="OS07G0107800 PROTEIN-RELATED"/>
    <property type="match status" value="1"/>
</dbReference>
<evidence type="ECO:0008006" key="4">
    <source>
        <dbReference type="Google" id="ProtNLM"/>
    </source>
</evidence>
<evidence type="ECO:0000313" key="3">
    <source>
        <dbReference type="Proteomes" id="UP000323000"/>
    </source>
</evidence>
<gene>
    <name evidence="2" type="ORF">EZV62_003679</name>
</gene>
<dbReference type="Proteomes" id="UP000323000">
    <property type="component" value="Chromosome 2"/>
</dbReference>
<keyword evidence="1" id="KW-0732">Signal</keyword>
<keyword evidence="3" id="KW-1185">Reference proteome</keyword>
<feature type="chain" id="PRO_5022825734" description="Serine-threonine/tyrosine-protein kinase catalytic domain-containing protein" evidence="1">
    <location>
        <begin position="27"/>
        <end position="162"/>
    </location>
</feature>
<dbReference type="SUPFAM" id="SSF56112">
    <property type="entry name" value="Protein kinase-like (PK-like)"/>
    <property type="match status" value="1"/>
</dbReference>
<evidence type="ECO:0000256" key="1">
    <source>
        <dbReference type="SAM" id="SignalP"/>
    </source>
</evidence>
<dbReference type="OrthoDB" id="2013020at2759"/>
<organism evidence="2 3">
    <name type="scientific">Acer yangbiense</name>
    <dbReference type="NCBI Taxonomy" id="1000413"/>
    <lineage>
        <taxon>Eukaryota</taxon>
        <taxon>Viridiplantae</taxon>
        <taxon>Streptophyta</taxon>
        <taxon>Embryophyta</taxon>
        <taxon>Tracheophyta</taxon>
        <taxon>Spermatophyta</taxon>
        <taxon>Magnoliopsida</taxon>
        <taxon>eudicotyledons</taxon>
        <taxon>Gunneridae</taxon>
        <taxon>Pentapetalae</taxon>
        <taxon>rosids</taxon>
        <taxon>malvids</taxon>
        <taxon>Sapindales</taxon>
        <taxon>Sapindaceae</taxon>
        <taxon>Hippocastanoideae</taxon>
        <taxon>Acereae</taxon>
        <taxon>Acer</taxon>
    </lineage>
</organism>
<proteinExistence type="predicted"/>
<comment type="caution">
    <text evidence="2">The sequence shown here is derived from an EMBL/GenBank/DDBJ whole genome shotgun (WGS) entry which is preliminary data.</text>
</comment>
<dbReference type="EMBL" id="VAHF01000002">
    <property type="protein sequence ID" value="TXG68744.1"/>
    <property type="molecule type" value="Genomic_DNA"/>
</dbReference>